<dbReference type="EMBL" id="GBRH01192395">
    <property type="protein sequence ID" value="JAE05501.1"/>
    <property type="molecule type" value="Transcribed_RNA"/>
</dbReference>
<protein>
    <submittedName>
        <fullName evidence="1">Uncharacterized protein</fullName>
    </submittedName>
</protein>
<organism evidence="1">
    <name type="scientific">Arundo donax</name>
    <name type="common">Giant reed</name>
    <name type="synonym">Donax arundinaceus</name>
    <dbReference type="NCBI Taxonomy" id="35708"/>
    <lineage>
        <taxon>Eukaryota</taxon>
        <taxon>Viridiplantae</taxon>
        <taxon>Streptophyta</taxon>
        <taxon>Embryophyta</taxon>
        <taxon>Tracheophyta</taxon>
        <taxon>Spermatophyta</taxon>
        <taxon>Magnoliopsida</taxon>
        <taxon>Liliopsida</taxon>
        <taxon>Poales</taxon>
        <taxon>Poaceae</taxon>
        <taxon>PACMAD clade</taxon>
        <taxon>Arundinoideae</taxon>
        <taxon>Arundineae</taxon>
        <taxon>Arundo</taxon>
    </lineage>
</organism>
<proteinExistence type="predicted"/>
<reference evidence="1" key="2">
    <citation type="journal article" date="2015" name="Data Brief">
        <title>Shoot transcriptome of the giant reed, Arundo donax.</title>
        <authorList>
            <person name="Barrero R.A."/>
            <person name="Guerrero F.D."/>
            <person name="Moolhuijzen P."/>
            <person name="Goolsby J.A."/>
            <person name="Tidwell J."/>
            <person name="Bellgard S.E."/>
            <person name="Bellgard M.I."/>
        </authorList>
    </citation>
    <scope>NUCLEOTIDE SEQUENCE</scope>
    <source>
        <tissue evidence="1">Shoot tissue taken approximately 20 cm above the soil surface</tissue>
    </source>
</reference>
<sequence length="15" mass="1634">MSSKDGGTRMEKPLP</sequence>
<reference evidence="1" key="1">
    <citation type="submission" date="2014-09" db="EMBL/GenBank/DDBJ databases">
        <authorList>
            <person name="Magalhaes I.L.F."/>
            <person name="Oliveira U."/>
            <person name="Santos F.R."/>
            <person name="Vidigal T.H.D.A."/>
            <person name="Brescovit A.D."/>
            <person name="Santos A.J."/>
        </authorList>
    </citation>
    <scope>NUCLEOTIDE SEQUENCE</scope>
    <source>
        <tissue evidence="1">Shoot tissue taken approximately 20 cm above the soil surface</tissue>
    </source>
</reference>
<evidence type="ECO:0000313" key="1">
    <source>
        <dbReference type="EMBL" id="JAE05501.1"/>
    </source>
</evidence>
<accession>A0A0A9F5S2</accession>
<name>A0A0A9F5S2_ARUDO</name>